<protein>
    <submittedName>
        <fullName evidence="3">Uncharacterized protein</fullName>
    </submittedName>
</protein>
<feature type="chain" id="PRO_5031409901" evidence="2">
    <location>
        <begin position="25"/>
        <end position="134"/>
    </location>
</feature>
<evidence type="ECO:0000256" key="1">
    <source>
        <dbReference type="SAM" id="MobiDB-lite"/>
    </source>
</evidence>
<organism evidence="3">
    <name type="scientific">Alexandrium monilatum</name>
    <dbReference type="NCBI Taxonomy" id="311494"/>
    <lineage>
        <taxon>Eukaryota</taxon>
        <taxon>Sar</taxon>
        <taxon>Alveolata</taxon>
        <taxon>Dinophyceae</taxon>
        <taxon>Gonyaulacales</taxon>
        <taxon>Pyrocystaceae</taxon>
        <taxon>Alexandrium</taxon>
    </lineage>
</organism>
<name>A0A7S4T633_9DINO</name>
<proteinExistence type="predicted"/>
<dbReference type="AlphaFoldDB" id="A0A7S4T633"/>
<evidence type="ECO:0000256" key="2">
    <source>
        <dbReference type="SAM" id="SignalP"/>
    </source>
</evidence>
<feature type="compositionally biased region" description="Basic and acidic residues" evidence="1">
    <location>
        <begin position="74"/>
        <end position="94"/>
    </location>
</feature>
<accession>A0A7S4T633</accession>
<keyword evidence="2" id="KW-0732">Signal</keyword>
<feature type="signal peptide" evidence="2">
    <location>
        <begin position="1"/>
        <end position="24"/>
    </location>
</feature>
<evidence type="ECO:0000313" key="3">
    <source>
        <dbReference type="EMBL" id="CAE4666781.1"/>
    </source>
</evidence>
<gene>
    <name evidence="3" type="ORF">AMON00008_LOCUS63385</name>
</gene>
<dbReference type="EMBL" id="HBNR01088469">
    <property type="protein sequence ID" value="CAE4666781.1"/>
    <property type="molecule type" value="Transcribed_RNA"/>
</dbReference>
<sequence>MNPAALALSLAAVLLAAAWAGAEAEKTCRAALEPPAAREGGVSMLQIVKRVGRAASEAPQHDTHLDPYNVSEGEVDRPRYAEDWRTEWKPDPNPRNRTTATTTEMPTPPRSSAPCASGAGVVAAAVLSLALRSA</sequence>
<feature type="compositionally biased region" description="Low complexity" evidence="1">
    <location>
        <begin position="95"/>
        <end position="105"/>
    </location>
</feature>
<reference evidence="3" key="1">
    <citation type="submission" date="2021-01" db="EMBL/GenBank/DDBJ databases">
        <authorList>
            <person name="Corre E."/>
            <person name="Pelletier E."/>
            <person name="Niang G."/>
            <person name="Scheremetjew M."/>
            <person name="Finn R."/>
            <person name="Kale V."/>
            <person name="Holt S."/>
            <person name="Cochrane G."/>
            <person name="Meng A."/>
            <person name="Brown T."/>
            <person name="Cohen L."/>
        </authorList>
    </citation>
    <scope>NUCLEOTIDE SEQUENCE</scope>
    <source>
        <strain evidence="3">CCMP3105</strain>
    </source>
</reference>
<feature type="region of interest" description="Disordered" evidence="1">
    <location>
        <begin position="53"/>
        <end position="118"/>
    </location>
</feature>